<name>A0ABM0V6A3_CAMSA</name>
<evidence type="ECO:0000256" key="3">
    <source>
        <dbReference type="ARBA" id="ARBA00022679"/>
    </source>
</evidence>
<reference evidence="11" key="2">
    <citation type="submission" date="2025-08" db="UniProtKB">
        <authorList>
            <consortium name="RefSeq"/>
        </authorList>
    </citation>
    <scope>IDENTIFICATION</scope>
    <source>
        <tissue evidence="11">Leaf</tissue>
    </source>
</reference>
<accession>A0ABM0V6A3</accession>
<sequence>MADSNSSLLFLSEKISHKSYVLRIVDLTILGLLFSLLLYRILHMSQNDNVWLVAFLCESIFSFIWLIITCIKWSPAEDKPYPNRLDERVHDLPSVDMFVPTADPVREPPIIVVNTVLSLLALNYPANKLACYVSDDGCSPHTFFSLREASKFAQIWVPFCKKYNVRVRAPFRYFLNPLVVTDDSVFIKDWEMTKREYEKLCRKIENATEDPHCLDADDDFEAFSNTKPNDHSTIVKVVWENKAGVGDEKEVPHLVYISREKRPNCLHHYKTGAMNFLLRVSGLMTNAPYMLNVDCDMYANEADVVRQAMCVFLQNAKNSNNCAFVQFPQEFYDSYASEFSVLQSYLGRGVGGIQGPIYCGSGCFHIRRVMYGLSTDDLKDNGSLSSLATSEFLAEESLVRKYGTSKELLKSVTDALQRKSNPQSSLTNFIEAAQEVGHCHYEYNTSWGNLGWLYGSVGDDIKTSIEIHMKGWTSSFISPDPPAFLGSTPSVGLETIVQQRRWATGATEVLFSKQSPLIGFRRKIIFRQRLAYFWILMCIRSTPELIYCLLPAYCLLHNSTLFPKGPCLGIIVTLVGMHCLNSLWQFMKLGFSVQSWYVSQSLWRIIATSSWLFSIQDIILKLFGISEVGFVIAKKTMPDSKSVDGSKPSQGEDDGPKSDLGKFEFDSSCHFIPGTFIMLVNLAALAEFLVRLLQSSCSHGGDGSGFVEACGCIVVVMLFFPFLKGLFEHGKYGIPLSTLFKAAFLTLLFVVFSVGN</sequence>
<protein>
    <submittedName>
        <fullName evidence="11">Cellulose synthase-like protein B6</fullName>
    </submittedName>
</protein>
<dbReference type="InterPro" id="IPR029044">
    <property type="entry name" value="Nucleotide-diphossugar_trans"/>
</dbReference>
<feature type="region of interest" description="Disordered" evidence="8">
    <location>
        <begin position="638"/>
        <end position="658"/>
    </location>
</feature>
<feature type="transmembrane region" description="Helical" evidence="9">
    <location>
        <begin position="531"/>
        <end position="556"/>
    </location>
</feature>
<dbReference type="Pfam" id="PF03552">
    <property type="entry name" value="Cellulose_synt"/>
    <property type="match status" value="1"/>
</dbReference>
<evidence type="ECO:0000256" key="1">
    <source>
        <dbReference type="ARBA" id="ARBA00004127"/>
    </source>
</evidence>
<keyword evidence="3" id="KW-0808">Transferase</keyword>
<gene>
    <name evidence="11" type="primary">LOC104733636</name>
</gene>
<evidence type="ECO:0000256" key="9">
    <source>
        <dbReference type="SAM" id="Phobius"/>
    </source>
</evidence>
<proteinExistence type="predicted"/>
<reference evidence="10" key="1">
    <citation type="journal article" date="2014" name="Nat. Commun.">
        <title>The emerging biofuel crop Camelina sativa retains a highly undifferentiated hexaploid genome structure.</title>
        <authorList>
            <person name="Kagale S."/>
            <person name="Koh C."/>
            <person name="Nixon J."/>
            <person name="Bollina V."/>
            <person name="Clarke W.E."/>
            <person name="Tuteja R."/>
            <person name="Spillane C."/>
            <person name="Robinson S.J."/>
            <person name="Links M.G."/>
            <person name="Clarke C."/>
            <person name="Higgins E.E."/>
            <person name="Huebert T."/>
            <person name="Sharpe A.G."/>
            <person name="Parkin I.A."/>
        </authorList>
    </citation>
    <scope>NUCLEOTIDE SEQUENCE [LARGE SCALE GENOMIC DNA]</scope>
    <source>
        <strain evidence="10">cv. DH55</strain>
    </source>
</reference>
<evidence type="ECO:0000256" key="2">
    <source>
        <dbReference type="ARBA" id="ARBA00022676"/>
    </source>
</evidence>
<keyword evidence="10" id="KW-1185">Reference proteome</keyword>
<evidence type="ECO:0000256" key="4">
    <source>
        <dbReference type="ARBA" id="ARBA00022692"/>
    </source>
</evidence>
<evidence type="ECO:0000313" key="11">
    <source>
        <dbReference type="RefSeq" id="XP_010451508.1"/>
    </source>
</evidence>
<keyword evidence="7" id="KW-0961">Cell wall biogenesis/degradation</keyword>
<evidence type="ECO:0000256" key="5">
    <source>
        <dbReference type="ARBA" id="ARBA00022989"/>
    </source>
</evidence>
<evidence type="ECO:0000256" key="7">
    <source>
        <dbReference type="ARBA" id="ARBA00023316"/>
    </source>
</evidence>
<keyword evidence="2" id="KW-0328">Glycosyltransferase</keyword>
<feature type="transmembrane region" description="Helical" evidence="9">
    <location>
        <begin position="49"/>
        <end position="68"/>
    </location>
</feature>
<evidence type="ECO:0000313" key="10">
    <source>
        <dbReference type="Proteomes" id="UP000694864"/>
    </source>
</evidence>
<dbReference type="Gene3D" id="3.90.550.10">
    <property type="entry name" value="Spore Coat Polysaccharide Biosynthesis Protein SpsA, Chain A"/>
    <property type="match status" value="2"/>
</dbReference>
<keyword evidence="4 9" id="KW-0812">Transmembrane</keyword>
<comment type="subcellular location">
    <subcellularLocation>
        <location evidence="1">Endomembrane system</location>
        <topology evidence="1">Multi-pass membrane protein</topology>
    </subcellularLocation>
</comment>
<evidence type="ECO:0000256" key="6">
    <source>
        <dbReference type="ARBA" id="ARBA00023136"/>
    </source>
</evidence>
<evidence type="ECO:0000256" key="8">
    <source>
        <dbReference type="SAM" id="MobiDB-lite"/>
    </source>
</evidence>
<keyword evidence="6 9" id="KW-0472">Membrane</keyword>
<dbReference type="Proteomes" id="UP000694864">
    <property type="component" value="Chromosome 12"/>
</dbReference>
<dbReference type="GeneID" id="104733636"/>
<dbReference type="RefSeq" id="XP_010451508.1">
    <property type="nucleotide sequence ID" value="XM_010453206.2"/>
</dbReference>
<feature type="transmembrane region" description="Helical" evidence="9">
    <location>
        <begin position="671"/>
        <end position="693"/>
    </location>
</feature>
<feature type="transmembrane region" description="Helical" evidence="9">
    <location>
        <begin position="705"/>
        <end position="727"/>
    </location>
</feature>
<dbReference type="PANTHER" id="PTHR13301">
    <property type="entry name" value="X-BOX TRANSCRIPTION FACTOR-RELATED"/>
    <property type="match status" value="1"/>
</dbReference>
<dbReference type="InterPro" id="IPR005150">
    <property type="entry name" value="Cellulose_synth"/>
</dbReference>
<organism evidence="10 11">
    <name type="scientific">Camelina sativa</name>
    <name type="common">False flax</name>
    <name type="synonym">Myagrum sativum</name>
    <dbReference type="NCBI Taxonomy" id="90675"/>
    <lineage>
        <taxon>Eukaryota</taxon>
        <taxon>Viridiplantae</taxon>
        <taxon>Streptophyta</taxon>
        <taxon>Embryophyta</taxon>
        <taxon>Tracheophyta</taxon>
        <taxon>Spermatophyta</taxon>
        <taxon>Magnoliopsida</taxon>
        <taxon>eudicotyledons</taxon>
        <taxon>Gunneridae</taxon>
        <taxon>Pentapetalae</taxon>
        <taxon>rosids</taxon>
        <taxon>malvids</taxon>
        <taxon>Brassicales</taxon>
        <taxon>Brassicaceae</taxon>
        <taxon>Camelineae</taxon>
        <taxon>Camelina</taxon>
    </lineage>
</organism>
<feature type="transmembrane region" description="Helical" evidence="9">
    <location>
        <begin position="568"/>
        <end position="587"/>
    </location>
</feature>
<keyword evidence="5 9" id="KW-1133">Transmembrane helix</keyword>
<feature type="transmembrane region" description="Helical" evidence="9">
    <location>
        <begin position="20"/>
        <end position="42"/>
    </location>
</feature>
<dbReference type="SUPFAM" id="SSF53448">
    <property type="entry name" value="Nucleotide-diphospho-sugar transferases"/>
    <property type="match status" value="1"/>
</dbReference>
<feature type="transmembrane region" description="Helical" evidence="9">
    <location>
        <begin position="733"/>
        <end position="754"/>
    </location>
</feature>